<evidence type="ECO:0000259" key="3">
    <source>
        <dbReference type="SMART" id="SM01007"/>
    </source>
</evidence>
<dbReference type="GeneID" id="100199042"/>
<feature type="domain" description="Class II aldolase/adducin N-terminal" evidence="3">
    <location>
        <begin position="132"/>
        <end position="313"/>
    </location>
</feature>
<sequence>MNEEKLISDLKIKMTGNKTRRYSQPDTRRVVRQPEEILRDVRGLKLRQRVSLVLGDESFKEELEDSIRKASANGVSSGSKIRSYQDFLLPVFQPSLITVGRGYGNAATALPINDIRGENTIKYSKVNKSQRCKLAAVYRLIDMFGWSEAIFNHVTLQVSDKNEFLINPFGLLFNEITASSLVTCDLNGDIIDSGSTGLCINKAGFLLHSAIHEARTDIKCVIHVHTADVVAVSAMKCGFLRISQESIIVGNVSYHDYYGIIVDDVEKEIIKNDLGPKNMILFLRNHGVAVCGTSIEDAFHRLCNLMEACAAQVKALSVGLENLNIISEEAYEKVQKIMEEKGRCIFYGEGRCQIPLYECFFEAHMRLLDSQGYRTGYTYHMPDVFISGKSSKKMPDCCLPPQATSDREMPYHVYYDFCESKSRSPSLGMGNSYQNKMKWLNSPVLATQYVKESPAPTTLLDEGVKTNSVQDDVFINETKTVTCAIQNGNTGNEEVCVDVVPTKPEPPITVKNQVCSTVETNGSGVAITTTPLKNDRGSTDHCGSATVLTYTPLKNDLGSTDNCLTPSLNSESGSVQSNLDGKSSQKLKKQKSFKEKLMKKLHFKEEKTK</sequence>
<dbReference type="SUPFAM" id="SSF53639">
    <property type="entry name" value="AraD/HMP-PK domain-like"/>
    <property type="match status" value="1"/>
</dbReference>
<proteinExistence type="inferred from homology"/>
<comment type="similarity">
    <text evidence="1">Belongs to the aldolase class II family. Adducin subfamily.</text>
</comment>
<dbReference type="InterPro" id="IPR051017">
    <property type="entry name" value="Aldolase-II_Adducin_sf"/>
</dbReference>
<dbReference type="PANTHER" id="PTHR10672">
    <property type="entry name" value="ADDUCIN"/>
    <property type="match status" value="1"/>
</dbReference>
<feature type="compositionally biased region" description="Polar residues" evidence="2">
    <location>
        <begin position="568"/>
        <end position="581"/>
    </location>
</feature>
<dbReference type="SMART" id="SM01007">
    <property type="entry name" value="Aldolase_II"/>
    <property type="match status" value="1"/>
</dbReference>
<dbReference type="InterPro" id="IPR036409">
    <property type="entry name" value="Aldolase_II/adducin_N_sf"/>
</dbReference>
<evidence type="ECO:0000256" key="2">
    <source>
        <dbReference type="SAM" id="MobiDB-lite"/>
    </source>
</evidence>
<dbReference type="Gene3D" id="3.40.225.10">
    <property type="entry name" value="Class II aldolase/adducin N-terminal domain"/>
    <property type="match status" value="1"/>
</dbReference>
<dbReference type="InterPro" id="IPR001303">
    <property type="entry name" value="Aldolase_II/adducin_N"/>
</dbReference>
<organism evidence="4 5">
    <name type="scientific">Hydra vulgaris</name>
    <name type="common">Hydra</name>
    <name type="synonym">Hydra attenuata</name>
    <dbReference type="NCBI Taxonomy" id="6087"/>
    <lineage>
        <taxon>Eukaryota</taxon>
        <taxon>Metazoa</taxon>
        <taxon>Cnidaria</taxon>
        <taxon>Hydrozoa</taxon>
        <taxon>Hydroidolina</taxon>
        <taxon>Anthoathecata</taxon>
        <taxon>Aplanulata</taxon>
        <taxon>Hydridae</taxon>
        <taxon>Hydra</taxon>
    </lineage>
</organism>
<dbReference type="Proteomes" id="UP001652625">
    <property type="component" value="Chromosome 03"/>
</dbReference>
<name>A0ABM4BHS7_HYDVU</name>
<feature type="region of interest" description="Disordered" evidence="2">
    <location>
        <begin position="568"/>
        <end position="592"/>
    </location>
</feature>
<evidence type="ECO:0000313" key="4">
    <source>
        <dbReference type="Proteomes" id="UP001652625"/>
    </source>
</evidence>
<reference evidence="5" key="1">
    <citation type="submission" date="2025-08" db="UniProtKB">
        <authorList>
            <consortium name="RefSeq"/>
        </authorList>
    </citation>
    <scope>IDENTIFICATION</scope>
</reference>
<evidence type="ECO:0000313" key="5">
    <source>
        <dbReference type="RefSeq" id="XP_065648555.1"/>
    </source>
</evidence>
<evidence type="ECO:0000256" key="1">
    <source>
        <dbReference type="ARBA" id="ARBA00006274"/>
    </source>
</evidence>
<dbReference type="Pfam" id="PF00596">
    <property type="entry name" value="Aldolase_II"/>
    <property type="match status" value="1"/>
</dbReference>
<dbReference type="RefSeq" id="XP_065648555.1">
    <property type="nucleotide sequence ID" value="XM_065792483.1"/>
</dbReference>
<dbReference type="NCBIfam" id="NF005451">
    <property type="entry name" value="PRK07044.1"/>
    <property type="match status" value="1"/>
</dbReference>
<gene>
    <name evidence="5" type="primary">LOC100199042</name>
</gene>
<dbReference type="PANTHER" id="PTHR10672:SF3">
    <property type="entry name" value="PROTEIN HU-LI TAI SHAO"/>
    <property type="match status" value="1"/>
</dbReference>
<accession>A0ABM4BHS7</accession>
<keyword evidence="4" id="KW-1185">Reference proteome</keyword>
<protein>
    <submittedName>
        <fullName evidence="5">Alpha-adducin isoform X2</fullName>
    </submittedName>
</protein>